<dbReference type="GO" id="GO:0005829">
    <property type="term" value="C:cytosol"/>
    <property type="evidence" value="ECO:0007669"/>
    <property type="project" value="TreeGrafter"/>
</dbReference>
<evidence type="ECO:0000256" key="2">
    <source>
        <dbReference type="ARBA" id="ARBA00018700"/>
    </source>
</evidence>
<evidence type="ECO:0000256" key="8">
    <source>
        <dbReference type="RuleBase" id="RU003939"/>
    </source>
</evidence>
<comment type="function">
    <text evidence="9">This protein is one of the two subunits of integration host factor, a specific DNA-binding protein that functions in genetic recombination as well as in transcriptional and translational control.</text>
</comment>
<dbReference type="GO" id="GO:0006417">
    <property type="term" value="P:regulation of translation"/>
    <property type="evidence" value="ECO:0007669"/>
    <property type="project" value="UniProtKB-KW"/>
</dbReference>
<dbReference type="InterPro" id="IPR010992">
    <property type="entry name" value="IHF-like_DNA-bd_dom_sf"/>
</dbReference>
<dbReference type="InterPro" id="IPR000119">
    <property type="entry name" value="Hist_DNA-bd"/>
</dbReference>
<dbReference type="GO" id="GO:0006310">
    <property type="term" value="P:DNA recombination"/>
    <property type="evidence" value="ECO:0007669"/>
    <property type="project" value="UniProtKB-KW"/>
</dbReference>
<keyword evidence="4 9" id="KW-0805">Transcription regulation</keyword>
<comment type="subunit">
    <text evidence="9">Heterodimer of an alpha and a beta chain.</text>
</comment>
<dbReference type="PANTHER" id="PTHR33175:SF5">
    <property type="entry name" value="INTEGRATION HOST FACTOR SUBUNIT BETA"/>
    <property type="match status" value="1"/>
</dbReference>
<keyword evidence="3 9" id="KW-0810">Translation regulation</keyword>
<dbReference type="InterPro" id="IPR020816">
    <property type="entry name" value="Histone-like_DNA-bd_CS"/>
</dbReference>
<evidence type="ECO:0000256" key="7">
    <source>
        <dbReference type="ARBA" id="ARBA00023172"/>
    </source>
</evidence>
<name>A0A399REW6_9PROT</name>
<dbReference type="PRINTS" id="PR01727">
    <property type="entry name" value="DNABINDINGHU"/>
</dbReference>
<evidence type="ECO:0000256" key="6">
    <source>
        <dbReference type="ARBA" id="ARBA00023163"/>
    </source>
</evidence>
<sequence>MLRSELIAKLAEEYSHLKQDDLEKIVSIILEEIAQALAEGNRVELRGFGAFSVRERKPRIGRNPRTGEKVHVEAKSVPFFRPGKDLRARVNGGTDPEAR</sequence>
<comment type="similarity">
    <text evidence="1 8">Belongs to the bacterial histone-like protein family.</text>
</comment>
<organism evidence="10 11">
    <name type="scientific">Henriciella mobilis</name>
    <dbReference type="NCBI Taxonomy" id="2305467"/>
    <lineage>
        <taxon>Bacteria</taxon>
        <taxon>Pseudomonadati</taxon>
        <taxon>Pseudomonadota</taxon>
        <taxon>Alphaproteobacteria</taxon>
        <taxon>Hyphomonadales</taxon>
        <taxon>Hyphomonadaceae</taxon>
        <taxon>Henriciella</taxon>
    </lineage>
</organism>
<dbReference type="NCBIfam" id="TIGR00988">
    <property type="entry name" value="hip"/>
    <property type="match status" value="1"/>
</dbReference>
<dbReference type="RefSeq" id="WP_119375439.1">
    <property type="nucleotide sequence ID" value="NZ_QWFX01000006.1"/>
</dbReference>
<dbReference type="GO" id="GO:0006355">
    <property type="term" value="P:regulation of DNA-templated transcription"/>
    <property type="evidence" value="ECO:0007669"/>
    <property type="project" value="InterPro"/>
</dbReference>
<comment type="caution">
    <text evidence="10">The sequence shown here is derived from an EMBL/GenBank/DDBJ whole genome shotgun (WGS) entry which is preliminary data.</text>
</comment>
<keyword evidence="6 9" id="KW-0804">Transcription</keyword>
<reference evidence="10 11" key="1">
    <citation type="submission" date="2018-08" db="EMBL/GenBank/DDBJ databases">
        <title>Henriciella mobilis sp. nov., isolated from seawater.</title>
        <authorList>
            <person name="Cheng H."/>
            <person name="Wu Y.-H."/>
            <person name="Xu X.-W."/>
            <person name="Guo L.-L."/>
        </authorList>
    </citation>
    <scope>NUCLEOTIDE SEQUENCE [LARGE SCALE GENOMIC DNA]</scope>
    <source>
        <strain evidence="10 11">JN25</strain>
    </source>
</reference>
<dbReference type="OrthoDB" id="9804203at2"/>
<dbReference type="EMBL" id="QWFX01000006">
    <property type="protein sequence ID" value="RIJ30120.1"/>
    <property type="molecule type" value="Genomic_DNA"/>
</dbReference>
<evidence type="ECO:0000256" key="4">
    <source>
        <dbReference type="ARBA" id="ARBA00023015"/>
    </source>
</evidence>
<dbReference type="PANTHER" id="PTHR33175">
    <property type="entry name" value="DNA-BINDING PROTEIN HU"/>
    <property type="match status" value="1"/>
</dbReference>
<keyword evidence="7 9" id="KW-0233">DNA recombination</keyword>
<dbReference type="GO" id="GO:0003677">
    <property type="term" value="F:DNA binding"/>
    <property type="evidence" value="ECO:0007669"/>
    <property type="project" value="UniProtKB-KW"/>
</dbReference>
<dbReference type="SUPFAM" id="SSF47729">
    <property type="entry name" value="IHF-like DNA-binding proteins"/>
    <property type="match status" value="1"/>
</dbReference>
<gene>
    <name evidence="10" type="primary">ihfB</name>
    <name evidence="10" type="ORF">D1223_05575</name>
</gene>
<evidence type="ECO:0000313" key="10">
    <source>
        <dbReference type="EMBL" id="RIJ30120.1"/>
    </source>
</evidence>
<dbReference type="SMART" id="SM00411">
    <property type="entry name" value="BHL"/>
    <property type="match status" value="1"/>
</dbReference>
<dbReference type="AlphaFoldDB" id="A0A399REW6"/>
<protein>
    <recommendedName>
        <fullName evidence="2 9">Integration host factor subunit beta</fullName>
    </recommendedName>
</protein>
<dbReference type="PROSITE" id="PS00045">
    <property type="entry name" value="HISTONE_LIKE"/>
    <property type="match status" value="1"/>
</dbReference>
<dbReference type="Pfam" id="PF00216">
    <property type="entry name" value="Bac_DNA_binding"/>
    <property type="match status" value="1"/>
</dbReference>
<evidence type="ECO:0000256" key="1">
    <source>
        <dbReference type="ARBA" id="ARBA00010529"/>
    </source>
</evidence>
<dbReference type="CDD" id="cd13836">
    <property type="entry name" value="IHF_B"/>
    <property type="match status" value="1"/>
</dbReference>
<dbReference type="Proteomes" id="UP000266385">
    <property type="component" value="Unassembled WGS sequence"/>
</dbReference>
<dbReference type="GO" id="GO:0005694">
    <property type="term" value="C:chromosome"/>
    <property type="evidence" value="ECO:0007669"/>
    <property type="project" value="InterPro"/>
</dbReference>
<dbReference type="NCBIfam" id="NF001222">
    <property type="entry name" value="PRK00199.1"/>
    <property type="match status" value="1"/>
</dbReference>
<evidence type="ECO:0000256" key="9">
    <source>
        <dbReference type="RuleBase" id="RU003941"/>
    </source>
</evidence>
<evidence type="ECO:0000256" key="5">
    <source>
        <dbReference type="ARBA" id="ARBA00023125"/>
    </source>
</evidence>
<keyword evidence="5 9" id="KW-0238">DNA-binding</keyword>
<dbReference type="Gene3D" id="4.10.520.10">
    <property type="entry name" value="IHF-like DNA-binding proteins"/>
    <property type="match status" value="1"/>
</dbReference>
<evidence type="ECO:0000256" key="3">
    <source>
        <dbReference type="ARBA" id="ARBA00022845"/>
    </source>
</evidence>
<dbReference type="InterPro" id="IPR005685">
    <property type="entry name" value="IHF_beta"/>
</dbReference>
<proteinExistence type="inferred from homology"/>
<accession>A0A399REW6</accession>
<keyword evidence="11" id="KW-1185">Reference proteome</keyword>
<evidence type="ECO:0000313" key="11">
    <source>
        <dbReference type="Proteomes" id="UP000266385"/>
    </source>
</evidence>
<dbReference type="GO" id="GO:0030527">
    <property type="term" value="F:structural constituent of chromatin"/>
    <property type="evidence" value="ECO:0007669"/>
    <property type="project" value="InterPro"/>
</dbReference>